<dbReference type="EMBL" id="JAGGKT010000042">
    <property type="protein sequence ID" value="MBP1935107.1"/>
    <property type="molecule type" value="Genomic_DNA"/>
</dbReference>
<sequence>MIHRDLCNPMNTKNYSPLRMQFHFLLSRYVCWDGLIPLTRSEMAFLLSCDIQSIHKFIKKGIREGILSLVGERIYLLKRVEKYTEGYVKHYPFLESADFKGLSIHAQRFILYTLWAGVHTGRPLKREITALYHSNEKQGVLNLYSRAPIYNVLEEAENFLNLEVFSAMGKEFVRVSGLKEPFASQKALPNQGEMKLLENVLLEEQCDEFISESSKEEILKIKKHYVSALNSSIGNELFSHALKNLLSIHKIFDLDNRGEIGIYLRSILSDLEVKILPTLRKRIDYVKQAIKYSKEMISQYSSHLIQSFEKKMDELRKNVKVLLSKKHLNSNSNSSSPPSFPFYNWLEEEV</sequence>
<dbReference type="Proteomes" id="UP001519343">
    <property type="component" value="Unassembled WGS sequence"/>
</dbReference>
<organism evidence="1 2">
    <name type="scientific">Ammoniphilus resinae</name>
    <dbReference type="NCBI Taxonomy" id="861532"/>
    <lineage>
        <taxon>Bacteria</taxon>
        <taxon>Bacillati</taxon>
        <taxon>Bacillota</taxon>
        <taxon>Bacilli</taxon>
        <taxon>Bacillales</taxon>
        <taxon>Paenibacillaceae</taxon>
        <taxon>Aneurinibacillus group</taxon>
        <taxon>Ammoniphilus</taxon>
    </lineage>
</organism>
<dbReference type="RefSeq" id="WP_209813066.1">
    <property type="nucleotide sequence ID" value="NZ_JAGGKT010000042.1"/>
</dbReference>
<protein>
    <submittedName>
        <fullName evidence="1">Uncharacterized protein</fullName>
    </submittedName>
</protein>
<proteinExistence type="predicted"/>
<reference evidence="1 2" key="1">
    <citation type="submission" date="2021-03" db="EMBL/GenBank/DDBJ databases">
        <title>Genomic Encyclopedia of Type Strains, Phase IV (KMG-IV): sequencing the most valuable type-strain genomes for metagenomic binning, comparative biology and taxonomic classification.</title>
        <authorList>
            <person name="Goeker M."/>
        </authorList>
    </citation>
    <scope>NUCLEOTIDE SEQUENCE [LARGE SCALE GENOMIC DNA]</scope>
    <source>
        <strain evidence="1 2">DSM 24738</strain>
    </source>
</reference>
<gene>
    <name evidence="1" type="ORF">J2Z37_005144</name>
</gene>
<name>A0ABS4GYJ3_9BACL</name>
<comment type="caution">
    <text evidence="1">The sequence shown here is derived from an EMBL/GenBank/DDBJ whole genome shotgun (WGS) entry which is preliminary data.</text>
</comment>
<keyword evidence="2" id="KW-1185">Reference proteome</keyword>
<evidence type="ECO:0000313" key="2">
    <source>
        <dbReference type="Proteomes" id="UP001519343"/>
    </source>
</evidence>
<accession>A0ABS4GYJ3</accession>
<evidence type="ECO:0000313" key="1">
    <source>
        <dbReference type="EMBL" id="MBP1935107.1"/>
    </source>
</evidence>